<gene>
    <name evidence="1" type="ORF">AAE02nite_08810</name>
</gene>
<name>A0A512AUF8_9BACT</name>
<accession>A0A512AUF8</accession>
<dbReference type="AlphaFoldDB" id="A0A512AUF8"/>
<dbReference type="InterPro" id="IPR029044">
    <property type="entry name" value="Nucleotide-diphossugar_trans"/>
</dbReference>
<proteinExistence type="predicted"/>
<sequence length="320" mass="36999">MVKDFGVIVTCSKSDFLFAKGCCASIRYYLGNTPICLLVDGDFDYKSLAKLYNAKVITKKDITNKDLQDRSFGWGVTKMNAFWFSPFEYFLLLDADTCIWGNILKDINFKKNDVIVAGSGNLCSDDTINKFFFDIHLIKTLFPDFNFRNFPYYCTGVTFAKRGIFSIEDYIDILNLRDKYPNIFKYGEMGFLNFMIFKGQQEGKIKVGISDIQYIVPDYEISQMVESFPVEENAVNIANPTVLHFCGGAKPVIHNNFGYYTKPMTFFRKKYLIDNKVSPVIADLILYLEDMVWKAKRMPSDYKGRIKRNFKRLSSKISFD</sequence>
<evidence type="ECO:0000313" key="2">
    <source>
        <dbReference type="Proteomes" id="UP000321532"/>
    </source>
</evidence>
<dbReference type="Gene3D" id="3.90.550.10">
    <property type="entry name" value="Spore Coat Polysaccharide Biosynthesis Protein SpsA, Chain A"/>
    <property type="match status" value="1"/>
</dbReference>
<protein>
    <recommendedName>
        <fullName evidence="3">Glycosyl transferase</fullName>
    </recommendedName>
</protein>
<dbReference type="Proteomes" id="UP000321532">
    <property type="component" value="Unassembled WGS sequence"/>
</dbReference>
<dbReference type="SUPFAM" id="SSF53448">
    <property type="entry name" value="Nucleotide-diphospho-sugar transferases"/>
    <property type="match status" value="1"/>
</dbReference>
<evidence type="ECO:0008006" key="3">
    <source>
        <dbReference type="Google" id="ProtNLM"/>
    </source>
</evidence>
<organism evidence="1 2">
    <name type="scientific">Adhaeribacter aerolatus</name>
    <dbReference type="NCBI Taxonomy" id="670289"/>
    <lineage>
        <taxon>Bacteria</taxon>
        <taxon>Pseudomonadati</taxon>
        <taxon>Bacteroidota</taxon>
        <taxon>Cytophagia</taxon>
        <taxon>Cytophagales</taxon>
        <taxon>Hymenobacteraceae</taxon>
        <taxon>Adhaeribacter</taxon>
    </lineage>
</organism>
<comment type="caution">
    <text evidence="1">The sequence shown here is derived from an EMBL/GenBank/DDBJ whole genome shotgun (WGS) entry which is preliminary data.</text>
</comment>
<evidence type="ECO:0000313" key="1">
    <source>
        <dbReference type="EMBL" id="GEO03217.1"/>
    </source>
</evidence>
<dbReference type="EMBL" id="BJYS01000004">
    <property type="protein sequence ID" value="GEO03217.1"/>
    <property type="molecule type" value="Genomic_DNA"/>
</dbReference>
<reference evidence="1 2" key="1">
    <citation type="submission" date="2019-07" db="EMBL/GenBank/DDBJ databases">
        <title>Whole genome shotgun sequence of Adhaeribacter aerolatus NBRC 106133.</title>
        <authorList>
            <person name="Hosoyama A."/>
            <person name="Uohara A."/>
            <person name="Ohji S."/>
            <person name="Ichikawa N."/>
        </authorList>
    </citation>
    <scope>NUCLEOTIDE SEQUENCE [LARGE SCALE GENOMIC DNA]</scope>
    <source>
        <strain evidence="1 2">NBRC 106133</strain>
    </source>
</reference>
<keyword evidence="2" id="KW-1185">Reference proteome</keyword>